<dbReference type="PRINTS" id="PR01366">
    <property type="entry name" value="ROYALJELLY"/>
</dbReference>
<dbReference type="Gene3D" id="2.120.10.30">
    <property type="entry name" value="TolB, C-terminal domain"/>
    <property type="match status" value="1"/>
</dbReference>
<dbReference type="Pfam" id="PF03022">
    <property type="entry name" value="MRJP"/>
    <property type="match status" value="1"/>
</dbReference>
<evidence type="ECO:0000256" key="4">
    <source>
        <dbReference type="ARBA" id="ARBA00022729"/>
    </source>
</evidence>
<dbReference type="EMBL" id="KF908769">
    <property type="protein sequence ID" value="AIU92945.1"/>
    <property type="molecule type" value="Genomic_DNA"/>
</dbReference>
<dbReference type="GO" id="GO:0005576">
    <property type="term" value="C:extracellular region"/>
    <property type="evidence" value="ECO:0007669"/>
    <property type="project" value="UniProtKB-SubCell"/>
</dbReference>
<evidence type="ECO:0000256" key="6">
    <source>
        <dbReference type="SAM" id="SignalP"/>
    </source>
</evidence>
<comment type="subcellular location">
    <subcellularLocation>
        <location evidence="1">Secreted</location>
    </subcellularLocation>
</comment>
<dbReference type="SUPFAM" id="SSF63825">
    <property type="entry name" value="YWTD domain"/>
    <property type="match status" value="1"/>
</dbReference>
<organism evidence="7">
    <name type="scientific">Melipona quadrifasciata</name>
    <dbReference type="NCBI Taxonomy" id="166423"/>
    <lineage>
        <taxon>Eukaryota</taxon>
        <taxon>Metazoa</taxon>
        <taxon>Ecdysozoa</taxon>
        <taxon>Arthropoda</taxon>
        <taxon>Hexapoda</taxon>
        <taxon>Insecta</taxon>
        <taxon>Pterygota</taxon>
        <taxon>Neoptera</taxon>
        <taxon>Endopterygota</taxon>
        <taxon>Hymenoptera</taxon>
        <taxon>Apocrita</taxon>
        <taxon>Aculeata</taxon>
        <taxon>Apoidea</taxon>
        <taxon>Anthophila</taxon>
        <taxon>Apidae</taxon>
        <taxon>Melipona</taxon>
    </lineage>
</organism>
<reference evidence="7" key="1">
    <citation type="submission" date="2013-11" db="EMBL/GenBank/DDBJ databases">
        <title>Sequence of Melipona quadrifasciata royal jelly-like protein.</title>
        <authorList>
            <person name="Albert S."/>
            <person name="Blume R."/>
            <person name="Hartfelder K."/>
        </authorList>
    </citation>
    <scope>NUCLEOTIDE SEQUENCE</scope>
</reference>
<dbReference type="InterPro" id="IPR011042">
    <property type="entry name" value="6-blade_b-propeller_TolB-like"/>
</dbReference>
<keyword evidence="5" id="KW-0325">Glycoprotein</keyword>
<evidence type="ECO:0000256" key="1">
    <source>
        <dbReference type="ARBA" id="ARBA00004613"/>
    </source>
</evidence>
<comment type="similarity">
    <text evidence="2">Belongs to the major royal jelly protein family.</text>
</comment>
<accession>A0A0D3MMZ2</accession>
<evidence type="ECO:0000256" key="3">
    <source>
        <dbReference type="ARBA" id="ARBA00022525"/>
    </source>
</evidence>
<evidence type="ECO:0000256" key="2">
    <source>
        <dbReference type="ARBA" id="ARBA00009127"/>
    </source>
</evidence>
<proteinExistence type="inferred from homology"/>
<sequence>MLTTSWMVIVFLGVISQGTNPLARDLSNTMKVIYEWKYIDFVPNDGEESSKNYKKFVPIDVDRWRNYTFVTVIRQEEGVPSSLNVITDKNGPGGPLLAPYPDWNWANVKNCSAIISVYRVAIDRCDRLWVLDTGVVDTDHVCPAKLVVFDLRTSRLLKRIEIPKEVAINSTTGLGLLVTPAVQTNCEKTTVYIADVEGHGLIVYNDDDNSFRRLTSSAFDADLRYENYTIEGQTFQLTDGIVGMAVSPVSNLLYFNPMTSHNLEALETKSLGGNEPRYIVHKDILWTQASAKAASMTGALFFGLVGDTSIACCNEFHLINRRSIEVIARNRRTLQFTSGLKVKNTPEGEELLALTNRFQKAATDTYNIDEVNFRILRGNVEKLLTNTRC</sequence>
<feature type="signal peptide" evidence="6">
    <location>
        <begin position="1"/>
        <end position="21"/>
    </location>
</feature>
<evidence type="ECO:0000256" key="5">
    <source>
        <dbReference type="ARBA" id="ARBA00023180"/>
    </source>
</evidence>
<dbReference type="AlphaFoldDB" id="A0A0D3MMZ2"/>
<keyword evidence="3" id="KW-0964">Secreted</keyword>
<keyword evidence="4 6" id="KW-0732">Signal</keyword>
<dbReference type="PANTHER" id="PTHR10009:SF7">
    <property type="entry name" value="GH10609P-RELATED"/>
    <property type="match status" value="1"/>
</dbReference>
<dbReference type="InterPro" id="IPR017996">
    <property type="entry name" value="MRJP/yellow-related"/>
</dbReference>
<evidence type="ECO:0000313" key="7">
    <source>
        <dbReference type="EMBL" id="AIU92945.1"/>
    </source>
</evidence>
<gene>
    <name evidence="7" type="primary">RJPL</name>
</gene>
<name>A0A0D3MMZ2_9HYME</name>
<dbReference type="PANTHER" id="PTHR10009">
    <property type="entry name" value="PROTEIN YELLOW-RELATED"/>
    <property type="match status" value="1"/>
</dbReference>
<feature type="chain" id="PRO_5002274548" evidence="6">
    <location>
        <begin position="22"/>
        <end position="389"/>
    </location>
</feature>
<protein>
    <submittedName>
        <fullName evidence="7">Royal jelly-like protein</fullName>
    </submittedName>
</protein>